<evidence type="ECO:0000313" key="1">
    <source>
        <dbReference type="EMBL" id="KAJ5302469.1"/>
    </source>
</evidence>
<keyword evidence="2" id="KW-1185">Reference proteome</keyword>
<comment type="caution">
    <text evidence="1">The sequence shown here is derived from an EMBL/GenBank/DDBJ whole genome shotgun (WGS) entry which is preliminary data.</text>
</comment>
<protein>
    <submittedName>
        <fullName evidence="1">Uncharacterized protein</fullName>
    </submittedName>
</protein>
<dbReference type="Proteomes" id="UP001147746">
    <property type="component" value="Unassembled WGS sequence"/>
</dbReference>
<name>A0A9W9PMZ8_9EURO</name>
<organism evidence="1 2">
    <name type="scientific">Penicillium atrosanguineum</name>
    <dbReference type="NCBI Taxonomy" id="1132637"/>
    <lineage>
        <taxon>Eukaryota</taxon>
        <taxon>Fungi</taxon>
        <taxon>Dikarya</taxon>
        <taxon>Ascomycota</taxon>
        <taxon>Pezizomycotina</taxon>
        <taxon>Eurotiomycetes</taxon>
        <taxon>Eurotiomycetidae</taxon>
        <taxon>Eurotiales</taxon>
        <taxon>Aspergillaceae</taxon>
        <taxon>Penicillium</taxon>
    </lineage>
</organism>
<proteinExistence type="predicted"/>
<reference evidence="1" key="1">
    <citation type="submission" date="2022-12" db="EMBL/GenBank/DDBJ databases">
        <authorList>
            <person name="Petersen C."/>
        </authorList>
    </citation>
    <scope>NUCLEOTIDE SEQUENCE</scope>
    <source>
        <strain evidence="1">IBT 21472</strain>
    </source>
</reference>
<dbReference type="AlphaFoldDB" id="A0A9W9PMZ8"/>
<sequence>MAVPSRNIFSIFDIILTDSTVDAARRVLPNSPVCVLEAESVKIANWSRCRTLQSLERGGISEPVRSRFSRY</sequence>
<reference evidence="1" key="2">
    <citation type="journal article" date="2023" name="IMA Fungus">
        <title>Comparative genomic study of the Penicillium genus elucidates a diverse pangenome and 15 lateral gene transfer events.</title>
        <authorList>
            <person name="Petersen C."/>
            <person name="Sorensen T."/>
            <person name="Nielsen M.R."/>
            <person name="Sondergaard T.E."/>
            <person name="Sorensen J.L."/>
            <person name="Fitzpatrick D.A."/>
            <person name="Frisvad J.C."/>
            <person name="Nielsen K.L."/>
        </authorList>
    </citation>
    <scope>NUCLEOTIDE SEQUENCE</scope>
    <source>
        <strain evidence="1">IBT 21472</strain>
    </source>
</reference>
<accession>A0A9W9PMZ8</accession>
<gene>
    <name evidence="1" type="ORF">N7476_009268</name>
</gene>
<evidence type="ECO:0000313" key="2">
    <source>
        <dbReference type="Proteomes" id="UP001147746"/>
    </source>
</evidence>
<dbReference type="EMBL" id="JAPZBO010000009">
    <property type="protein sequence ID" value="KAJ5302469.1"/>
    <property type="molecule type" value="Genomic_DNA"/>
</dbReference>